<protein>
    <submittedName>
        <fullName evidence="3">Uncharacterized protein</fullName>
    </submittedName>
</protein>
<evidence type="ECO:0000256" key="2">
    <source>
        <dbReference type="SAM" id="Phobius"/>
    </source>
</evidence>
<feature type="transmembrane region" description="Helical" evidence="2">
    <location>
        <begin position="87"/>
        <end position="108"/>
    </location>
</feature>
<sequence length="206" mass="23307">MAIYARNEETMRFGSIPKLPRGCVKVPPSLLLEIPAIRRTYPKTKRGDENYINGKEITLIEYIYIKKEVDTEGHVHDLCIDKKRSKAFFAVLFFGSVLLLLMAVKLFRVERFSTAERSKAFFAVLFFGSVLLLLMAVKLFRVERFSTADYQASITDKGPTQRNVALQPLQQTQQNSGDPAPQAAPAVPVSPAKPVNLQHIKFTQYQ</sequence>
<reference evidence="3 4" key="1">
    <citation type="submission" date="2019-01" db="EMBL/GenBank/DDBJ databases">
        <title>A draft genome assembly of the solar-powered sea slug Elysia chlorotica.</title>
        <authorList>
            <person name="Cai H."/>
            <person name="Li Q."/>
            <person name="Fang X."/>
            <person name="Li J."/>
            <person name="Curtis N.E."/>
            <person name="Altenburger A."/>
            <person name="Shibata T."/>
            <person name="Feng M."/>
            <person name="Maeda T."/>
            <person name="Schwartz J.A."/>
            <person name="Shigenobu S."/>
            <person name="Lundholm N."/>
            <person name="Nishiyama T."/>
            <person name="Yang H."/>
            <person name="Hasebe M."/>
            <person name="Li S."/>
            <person name="Pierce S.K."/>
            <person name="Wang J."/>
        </authorList>
    </citation>
    <scope>NUCLEOTIDE SEQUENCE [LARGE SCALE GENOMIC DNA]</scope>
    <source>
        <strain evidence="3">EC2010</strain>
        <tissue evidence="3">Whole organism of an adult</tissue>
    </source>
</reference>
<dbReference type="AlphaFoldDB" id="A0A3S1BG51"/>
<keyword evidence="2" id="KW-1133">Transmembrane helix</keyword>
<keyword evidence="2" id="KW-0812">Transmembrane</keyword>
<dbReference type="EMBL" id="RQTK01000108">
    <property type="protein sequence ID" value="RUS87522.1"/>
    <property type="molecule type" value="Genomic_DNA"/>
</dbReference>
<evidence type="ECO:0000313" key="3">
    <source>
        <dbReference type="EMBL" id="RUS87522.1"/>
    </source>
</evidence>
<keyword evidence="4" id="KW-1185">Reference proteome</keyword>
<organism evidence="3 4">
    <name type="scientific">Elysia chlorotica</name>
    <name type="common">Eastern emerald elysia</name>
    <name type="synonym">Sea slug</name>
    <dbReference type="NCBI Taxonomy" id="188477"/>
    <lineage>
        <taxon>Eukaryota</taxon>
        <taxon>Metazoa</taxon>
        <taxon>Spiralia</taxon>
        <taxon>Lophotrochozoa</taxon>
        <taxon>Mollusca</taxon>
        <taxon>Gastropoda</taxon>
        <taxon>Heterobranchia</taxon>
        <taxon>Euthyneura</taxon>
        <taxon>Panpulmonata</taxon>
        <taxon>Sacoglossa</taxon>
        <taxon>Placobranchoidea</taxon>
        <taxon>Plakobranchidae</taxon>
        <taxon>Elysia</taxon>
    </lineage>
</organism>
<feature type="region of interest" description="Disordered" evidence="1">
    <location>
        <begin position="171"/>
        <end position="190"/>
    </location>
</feature>
<keyword evidence="2" id="KW-0472">Membrane</keyword>
<comment type="caution">
    <text evidence="3">The sequence shown here is derived from an EMBL/GenBank/DDBJ whole genome shotgun (WGS) entry which is preliminary data.</text>
</comment>
<feature type="transmembrane region" description="Helical" evidence="2">
    <location>
        <begin position="120"/>
        <end position="140"/>
    </location>
</feature>
<dbReference type="Proteomes" id="UP000271974">
    <property type="component" value="Unassembled WGS sequence"/>
</dbReference>
<feature type="compositionally biased region" description="Low complexity" evidence="1">
    <location>
        <begin position="179"/>
        <end position="190"/>
    </location>
</feature>
<name>A0A3S1BG51_ELYCH</name>
<evidence type="ECO:0000256" key="1">
    <source>
        <dbReference type="SAM" id="MobiDB-lite"/>
    </source>
</evidence>
<evidence type="ECO:0000313" key="4">
    <source>
        <dbReference type="Proteomes" id="UP000271974"/>
    </source>
</evidence>
<accession>A0A3S1BG51</accession>
<gene>
    <name evidence="3" type="ORF">EGW08_004698</name>
</gene>
<proteinExistence type="predicted"/>